<dbReference type="PANTHER" id="PTHR30486">
    <property type="entry name" value="TWITCHING MOTILITY PROTEIN PILT"/>
    <property type="match status" value="1"/>
</dbReference>
<dbReference type="CDD" id="cd01131">
    <property type="entry name" value="PilT"/>
    <property type="match status" value="1"/>
</dbReference>
<dbReference type="InterPro" id="IPR006321">
    <property type="entry name" value="PilT/PilU"/>
</dbReference>
<dbReference type="GO" id="GO:0005524">
    <property type="term" value="F:ATP binding"/>
    <property type="evidence" value="ECO:0007669"/>
    <property type="project" value="InterPro"/>
</dbReference>
<sequence length="356" mass="39756">MNDPQKYLEELMATATQNGASDLHLSPSVHPTIRVDSRLVPLVNHEILSSENLKEIISALLGPNRLARFVSEKELDFSIEMNRNRYRVNAYQTKGSYAATLRLIPTQIKTLAELNLPPILNIFTKLSQGFVLVVGPNGQGKSTTLASMLSTINKERGEKIITIEDPIEYIFTPEKSIVDQREIDQDTLSFDKAIRASLRENVNVLLLSDMRDYETMSAAITAAETGHLVFATLHTNSASQTVERIIGSFPPNQQAQIRSQLASTISGVISQRLIPRIQGGLIPAVEVMIATSAIRTIIRDNKPRQLDQTIETSQNVGMISLDKSLADLVRRKEISLERAEFYSINPELMRTYNQNQ</sequence>
<evidence type="ECO:0000256" key="1">
    <source>
        <dbReference type="ARBA" id="ARBA00006611"/>
    </source>
</evidence>
<dbReference type="GO" id="GO:0016887">
    <property type="term" value="F:ATP hydrolysis activity"/>
    <property type="evidence" value="ECO:0007669"/>
    <property type="project" value="InterPro"/>
</dbReference>
<dbReference type="Proteomes" id="UP000178520">
    <property type="component" value="Unassembled WGS sequence"/>
</dbReference>
<dbReference type="SUPFAM" id="SSF52540">
    <property type="entry name" value="P-loop containing nucleoside triphosphate hydrolases"/>
    <property type="match status" value="1"/>
</dbReference>
<dbReference type="PANTHER" id="PTHR30486:SF16">
    <property type="entry name" value="TWITCHING MOTILITY PROTEIN PILT"/>
    <property type="match status" value="1"/>
</dbReference>
<dbReference type="STRING" id="1802660.A2735_02920"/>
<evidence type="ECO:0000259" key="2">
    <source>
        <dbReference type="Pfam" id="PF00437"/>
    </source>
</evidence>
<comment type="caution">
    <text evidence="3">The sequence shown here is derived from an EMBL/GenBank/DDBJ whole genome shotgun (WGS) entry which is preliminary data.</text>
</comment>
<dbReference type="EMBL" id="MGJA01000007">
    <property type="protein sequence ID" value="OGM97888.1"/>
    <property type="molecule type" value="Genomic_DNA"/>
</dbReference>
<reference evidence="3 4" key="1">
    <citation type="journal article" date="2016" name="Nat. Commun.">
        <title>Thousands of microbial genomes shed light on interconnected biogeochemical processes in an aquifer system.</title>
        <authorList>
            <person name="Anantharaman K."/>
            <person name="Brown C.T."/>
            <person name="Hug L.A."/>
            <person name="Sharon I."/>
            <person name="Castelle C.J."/>
            <person name="Probst A.J."/>
            <person name="Thomas B.C."/>
            <person name="Singh A."/>
            <person name="Wilkins M.J."/>
            <person name="Karaoz U."/>
            <person name="Brodie E.L."/>
            <person name="Williams K.H."/>
            <person name="Hubbard S.S."/>
            <person name="Banfield J.F."/>
        </authorList>
    </citation>
    <scope>NUCLEOTIDE SEQUENCE [LARGE SCALE GENOMIC DNA]</scope>
</reference>
<protein>
    <submittedName>
        <fullName evidence="3">Type IV pili twitching motility protein PilT</fullName>
    </submittedName>
</protein>
<gene>
    <name evidence="3" type="ORF">A2735_02920</name>
</gene>
<evidence type="ECO:0000313" key="4">
    <source>
        <dbReference type="Proteomes" id="UP000178520"/>
    </source>
</evidence>
<dbReference type="InterPro" id="IPR001482">
    <property type="entry name" value="T2SS/T4SS_dom"/>
</dbReference>
<dbReference type="Gene3D" id="3.40.50.300">
    <property type="entry name" value="P-loop containing nucleotide triphosphate hydrolases"/>
    <property type="match status" value="1"/>
</dbReference>
<feature type="domain" description="Bacterial type II secretion system protein E" evidence="2">
    <location>
        <begin position="6"/>
        <end position="276"/>
    </location>
</feature>
<dbReference type="AlphaFoldDB" id="A0A1F8ECS0"/>
<dbReference type="InterPro" id="IPR050921">
    <property type="entry name" value="T4SS_GSP_E_ATPase"/>
</dbReference>
<dbReference type="InterPro" id="IPR027417">
    <property type="entry name" value="P-loop_NTPase"/>
</dbReference>
<proteinExistence type="inferred from homology"/>
<dbReference type="Pfam" id="PF00437">
    <property type="entry name" value="T2SSE"/>
    <property type="match status" value="1"/>
</dbReference>
<evidence type="ECO:0000313" key="3">
    <source>
        <dbReference type="EMBL" id="OGM97888.1"/>
    </source>
</evidence>
<dbReference type="NCBIfam" id="TIGR01420">
    <property type="entry name" value="pilT_fam"/>
    <property type="match status" value="1"/>
</dbReference>
<organism evidence="3 4">
    <name type="scientific">Candidatus Yanofskybacteria bacterium RIFCSPHIGHO2_01_FULL_41_21</name>
    <dbReference type="NCBI Taxonomy" id="1802660"/>
    <lineage>
        <taxon>Bacteria</taxon>
        <taxon>Candidatus Yanofskyibacteriota</taxon>
    </lineage>
</organism>
<name>A0A1F8ECS0_9BACT</name>
<accession>A0A1F8ECS0</accession>
<dbReference type="Gene3D" id="3.30.450.90">
    <property type="match status" value="1"/>
</dbReference>
<comment type="similarity">
    <text evidence="1">Belongs to the GSP E family.</text>
</comment>